<dbReference type="Proteomes" id="UP000077355">
    <property type="component" value="Unassembled WGS sequence"/>
</dbReference>
<keyword evidence="2" id="KW-1185">Reference proteome</keyword>
<dbReference type="Pfam" id="PF11367">
    <property type="entry name" value="Tail_completion_gp17"/>
    <property type="match status" value="1"/>
</dbReference>
<name>A0A162QGX9_9BACL</name>
<evidence type="ECO:0000313" key="1">
    <source>
        <dbReference type="EMBL" id="OAB48460.1"/>
    </source>
</evidence>
<organism evidence="1 2">
    <name type="scientific">Paenibacillus antarcticus</name>
    <dbReference type="NCBI Taxonomy" id="253703"/>
    <lineage>
        <taxon>Bacteria</taxon>
        <taxon>Bacillati</taxon>
        <taxon>Bacillota</taxon>
        <taxon>Bacilli</taxon>
        <taxon>Bacillales</taxon>
        <taxon>Paenibacillaceae</taxon>
        <taxon>Paenibacillus</taxon>
    </lineage>
</organism>
<protein>
    <recommendedName>
        <fullName evidence="3">DUF3168 domain-containing protein</fullName>
    </recommendedName>
</protein>
<dbReference type="OrthoDB" id="2454603at2"/>
<proteinExistence type="predicted"/>
<evidence type="ECO:0008006" key="3">
    <source>
        <dbReference type="Google" id="ProtNLM"/>
    </source>
</evidence>
<gene>
    <name evidence="1" type="ORF">PBAT_02175</name>
</gene>
<dbReference type="InterPro" id="IPR021508">
    <property type="entry name" value="Gp17-like"/>
</dbReference>
<sequence length="121" mass="13762">MLIDLKPTITQALRNNSALVLLLGGKYVWPEVSPDALKLTYITFFELVNFDKLYASDVALNSEIHFQVDIWTPGNTGPIAQEVNKTMEEIGFTRSGSNDLFEKETKTYHKVLRYKTIKYGS</sequence>
<dbReference type="RefSeq" id="WP_068646087.1">
    <property type="nucleotide sequence ID" value="NZ_CP043611.1"/>
</dbReference>
<dbReference type="EMBL" id="LVJI01000001">
    <property type="protein sequence ID" value="OAB48460.1"/>
    <property type="molecule type" value="Genomic_DNA"/>
</dbReference>
<comment type="caution">
    <text evidence="1">The sequence shown here is derived from an EMBL/GenBank/DDBJ whole genome shotgun (WGS) entry which is preliminary data.</text>
</comment>
<dbReference type="AlphaFoldDB" id="A0A162QGX9"/>
<accession>A0A162QGX9</accession>
<reference evidence="1 2" key="1">
    <citation type="submission" date="2016-03" db="EMBL/GenBank/DDBJ databases">
        <title>Draft genome sequence of Paenibacillus antarcticus CECT 5836.</title>
        <authorList>
            <person name="Shin S.-K."/>
            <person name="Yi H."/>
        </authorList>
    </citation>
    <scope>NUCLEOTIDE SEQUENCE [LARGE SCALE GENOMIC DNA]</scope>
    <source>
        <strain evidence="1 2">CECT 5836</strain>
    </source>
</reference>
<evidence type="ECO:0000313" key="2">
    <source>
        <dbReference type="Proteomes" id="UP000077355"/>
    </source>
</evidence>